<evidence type="ECO:0000313" key="4">
    <source>
        <dbReference type="EMBL" id="CAD9080823.1"/>
    </source>
</evidence>
<dbReference type="PANTHER" id="PTHR11480">
    <property type="entry name" value="SAPOSIN-RELATED"/>
    <property type="match status" value="1"/>
</dbReference>
<evidence type="ECO:0000256" key="1">
    <source>
        <dbReference type="ARBA" id="ARBA00023157"/>
    </source>
</evidence>
<evidence type="ECO:0000259" key="3">
    <source>
        <dbReference type="PROSITE" id="PS50015"/>
    </source>
</evidence>
<dbReference type="PROSITE" id="PS50015">
    <property type="entry name" value="SAP_B"/>
    <property type="match status" value="1"/>
</dbReference>
<dbReference type="Gene3D" id="1.10.225.10">
    <property type="entry name" value="Saposin-like"/>
    <property type="match status" value="1"/>
</dbReference>
<dbReference type="Pfam" id="PF20825">
    <property type="entry name" value="Saposin"/>
    <property type="match status" value="1"/>
</dbReference>
<organism evidence="4">
    <name type="scientific">Percolomonas cosmopolitus</name>
    <dbReference type="NCBI Taxonomy" id="63605"/>
    <lineage>
        <taxon>Eukaryota</taxon>
        <taxon>Discoba</taxon>
        <taxon>Heterolobosea</taxon>
        <taxon>Tetramitia</taxon>
        <taxon>Eutetramitia</taxon>
        <taxon>Percolomonadidae</taxon>
        <taxon>Percolomonas</taxon>
    </lineage>
</organism>
<dbReference type="EMBL" id="HBGD01004895">
    <property type="protein sequence ID" value="CAD9080823.1"/>
    <property type="molecule type" value="Transcribed_RNA"/>
</dbReference>
<sequence>MSHSSSRRHTLSLSFLLVCLIFLSFQTICASTEQIQLERTDPATELVDHQRTVAAPGVVSPVTTSLEQSTKAPNNSSLECTSCVIVITILEDFISSNTSLEYIIETASKICPYLDEDIRVVCPLMIREMTPEVIGAFLERENPVEVCSMMHLCEKPERRHGGSGMIPRGMSQEEFEEMNRKIEIARKEKILRK</sequence>
<dbReference type="SUPFAM" id="SSF47862">
    <property type="entry name" value="Saposin"/>
    <property type="match status" value="1"/>
</dbReference>
<name>A0A7S1KPC7_9EUKA</name>
<feature type="signal peptide" evidence="2">
    <location>
        <begin position="1"/>
        <end position="31"/>
    </location>
</feature>
<feature type="domain" description="Saposin B-type" evidence="3">
    <location>
        <begin position="76"/>
        <end position="157"/>
    </location>
</feature>
<accession>A0A7S1KPC7</accession>
<dbReference type="InterPro" id="IPR011001">
    <property type="entry name" value="Saposin-like"/>
</dbReference>
<dbReference type="InterPro" id="IPR048593">
    <property type="entry name" value="AOAH_Saposin_N"/>
</dbReference>
<protein>
    <recommendedName>
        <fullName evidence="3">Saposin B-type domain-containing protein</fullName>
    </recommendedName>
</protein>
<feature type="chain" id="PRO_5030588684" description="Saposin B-type domain-containing protein" evidence="2">
    <location>
        <begin position="32"/>
        <end position="193"/>
    </location>
</feature>
<keyword evidence="2" id="KW-0732">Signal</keyword>
<proteinExistence type="predicted"/>
<dbReference type="AlphaFoldDB" id="A0A7S1KPC7"/>
<evidence type="ECO:0000256" key="2">
    <source>
        <dbReference type="SAM" id="SignalP"/>
    </source>
</evidence>
<dbReference type="SMART" id="SM00741">
    <property type="entry name" value="SapB"/>
    <property type="match status" value="1"/>
</dbReference>
<reference evidence="4" key="1">
    <citation type="submission" date="2021-01" db="EMBL/GenBank/DDBJ databases">
        <authorList>
            <person name="Corre E."/>
            <person name="Pelletier E."/>
            <person name="Niang G."/>
            <person name="Scheremetjew M."/>
            <person name="Finn R."/>
            <person name="Kale V."/>
            <person name="Holt S."/>
            <person name="Cochrane G."/>
            <person name="Meng A."/>
            <person name="Brown T."/>
            <person name="Cohen L."/>
        </authorList>
    </citation>
    <scope>NUCLEOTIDE SEQUENCE</scope>
    <source>
        <strain evidence="4">WS</strain>
    </source>
</reference>
<keyword evidence="1" id="KW-1015">Disulfide bond</keyword>
<dbReference type="InterPro" id="IPR008139">
    <property type="entry name" value="SaposinB_dom"/>
</dbReference>
<gene>
    <name evidence="4" type="ORF">PCOS0759_LOCUS4063</name>
</gene>
<dbReference type="InterPro" id="IPR051428">
    <property type="entry name" value="Sphingo_Act-Surfact_Prot"/>
</dbReference>